<sequence>MAATRRSANCLQQLRSYGIDVKQLVLNTKVNVPSKEATVKPSKVPVTLSKPIPKATTSISMQLFEEYNPGIVLPKAADMSLISRFFNSSKVKFEWCAREYLEIPGERYKIEQAQLQQQELLDEKSFNESLDIREPTEAYRVSADIKNRPIPNTEQLTRGSFLLHDELPEIIFLGRSNAGKSTLLNNLTTNFKQVQLNRHATTSKKAGHTRALYCYNVGNRLRLVDSPGYGVMSTQQQGECTMQYIRERKQLRRCFMLISAKDGFTKTDYGMLEFLMNYGIAFEVIFTKMDKVRDVKTLRDSISTSGILDAPIRPRLMFLNSVVNKAYPKRLGIAHLRQTIFEACNIKPNTLPSKAYKQ</sequence>
<name>Q757V7_EREGS</name>
<dbReference type="Gene3D" id="3.40.50.300">
    <property type="entry name" value="P-loop containing nucleotide triphosphate hydrolases"/>
    <property type="match status" value="1"/>
</dbReference>
<dbReference type="EMBL" id="AE016818">
    <property type="protein sequence ID" value="AAS52590.1"/>
    <property type="molecule type" value="Genomic_DNA"/>
</dbReference>
<dbReference type="InterPro" id="IPR052279">
    <property type="entry name" value="EngB_GTPase"/>
</dbReference>
<dbReference type="OrthoDB" id="391988at2759"/>
<evidence type="ECO:0000313" key="7">
    <source>
        <dbReference type="Proteomes" id="UP000000591"/>
    </source>
</evidence>
<evidence type="ECO:0000256" key="2">
    <source>
        <dbReference type="ARBA" id="ARBA00022741"/>
    </source>
</evidence>
<evidence type="ECO:0000256" key="4">
    <source>
        <dbReference type="ARBA" id="ARBA00023134"/>
    </source>
</evidence>
<dbReference type="InterPro" id="IPR006073">
    <property type="entry name" value="GTP-bd"/>
</dbReference>
<keyword evidence="4" id="KW-0342">GTP-binding</keyword>
<dbReference type="GeneID" id="4620956"/>
<dbReference type="FunCoup" id="Q757V7">
    <property type="interactions" value="264"/>
</dbReference>
<gene>
    <name evidence="6" type="ORF">AGOS_AEL095C</name>
</gene>
<dbReference type="GO" id="GO:0005525">
    <property type="term" value="F:GTP binding"/>
    <property type="evidence" value="ECO:0007669"/>
    <property type="project" value="UniProtKB-KW"/>
</dbReference>
<dbReference type="PANTHER" id="PTHR46498:SF1">
    <property type="entry name" value="GTP-BINDING PROTEIN 8"/>
    <property type="match status" value="1"/>
</dbReference>
<accession>Q757V7</accession>
<dbReference type="CDD" id="cd01876">
    <property type="entry name" value="YihA_EngB"/>
    <property type="match status" value="1"/>
</dbReference>
<keyword evidence="3" id="KW-0460">Magnesium</keyword>
<reference evidence="7" key="2">
    <citation type="journal article" date="2013" name="G3 (Bethesda)">
        <title>Genomes of Ashbya fungi isolated from insects reveal four mating-type loci, numerous translocations, lack of transposons, and distinct gene duplications.</title>
        <authorList>
            <person name="Dietrich F.S."/>
            <person name="Voegeli S."/>
            <person name="Kuo S."/>
            <person name="Philippsen P."/>
        </authorList>
    </citation>
    <scope>GENOME REANNOTATION</scope>
    <source>
        <strain evidence="7">ATCC 10895 / CBS 109.51 / FGSC 9923 / NRRL Y-1056</strain>
    </source>
</reference>
<dbReference type="OMA" id="FTKTINC"/>
<evidence type="ECO:0000256" key="3">
    <source>
        <dbReference type="ARBA" id="ARBA00022842"/>
    </source>
</evidence>
<keyword evidence="1" id="KW-0479">Metal-binding</keyword>
<proteinExistence type="predicted"/>
<reference evidence="6 7" key="1">
    <citation type="journal article" date="2004" name="Science">
        <title>The Ashbya gossypii genome as a tool for mapping the ancient Saccharomyces cerevisiae genome.</title>
        <authorList>
            <person name="Dietrich F.S."/>
            <person name="Voegeli S."/>
            <person name="Brachat S."/>
            <person name="Lerch A."/>
            <person name="Gates K."/>
            <person name="Steiner S."/>
            <person name="Mohr C."/>
            <person name="Pohlmann R."/>
            <person name="Luedi P."/>
            <person name="Choi S."/>
            <person name="Wing R.A."/>
            <person name="Flavier A."/>
            <person name="Gaffney T.D."/>
            <person name="Philippsen P."/>
        </authorList>
    </citation>
    <scope>NUCLEOTIDE SEQUENCE [LARGE SCALE GENOMIC DNA]</scope>
    <source>
        <strain evidence="7">ATCC 10895 / CBS 109.51 / FGSC 9923 / NRRL Y-1056</strain>
    </source>
</reference>
<dbReference type="KEGG" id="ago:AGOS_AEL095C"/>
<dbReference type="SUPFAM" id="SSF52540">
    <property type="entry name" value="P-loop containing nucleoside triphosphate hydrolases"/>
    <property type="match status" value="1"/>
</dbReference>
<feature type="domain" description="EngB-type G" evidence="5">
    <location>
        <begin position="166"/>
        <end position="346"/>
    </location>
</feature>
<dbReference type="STRING" id="284811.Q757V7"/>
<evidence type="ECO:0000256" key="1">
    <source>
        <dbReference type="ARBA" id="ARBA00022723"/>
    </source>
</evidence>
<dbReference type="InterPro" id="IPR027417">
    <property type="entry name" value="P-loop_NTPase"/>
</dbReference>
<dbReference type="HOGENOM" id="CLU_062874_0_0_1"/>
<keyword evidence="2" id="KW-0547">Nucleotide-binding</keyword>
<evidence type="ECO:0000259" key="5">
    <source>
        <dbReference type="PROSITE" id="PS51706"/>
    </source>
</evidence>
<dbReference type="PROSITE" id="PS51706">
    <property type="entry name" value="G_ENGB"/>
    <property type="match status" value="1"/>
</dbReference>
<keyword evidence="7" id="KW-1185">Reference proteome</keyword>
<dbReference type="InParanoid" id="Q757V7"/>
<dbReference type="GO" id="GO:0046872">
    <property type="term" value="F:metal ion binding"/>
    <property type="evidence" value="ECO:0007669"/>
    <property type="project" value="UniProtKB-KW"/>
</dbReference>
<dbReference type="Pfam" id="PF01926">
    <property type="entry name" value="MMR_HSR1"/>
    <property type="match status" value="1"/>
</dbReference>
<evidence type="ECO:0000313" key="6">
    <source>
        <dbReference type="EMBL" id="AAS52590.1"/>
    </source>
</evidence>
<dbReference type="Proteomes" id="UP000000591">
    <property type="component" value="Chromosome V"/>
</dbReference>
<dbReference type="eggNOG" id="KOG2486">
    <property type="taxonomic scope" value="Eukaryota"/>
</dbReference>
<organism evidence="6 7">
    <name type="scientific">Eremothecium gossypii (strain ATCC 10895 / CBS 109.51 / FGSC 9923 / NRRL Y-1056)</name>
    <name type="common">Yeast</name>
    <name type="synonym">Ashbya gossypii</name>
    <dbReference type="NCBI Taxonomy" id="284811"/>
    <lineage>
        <taxon>Eukaryota</taxon>
        <taxon>Fungi</taxon>
        <taxon>Dikarya</taxon>
        <taxon>Ascomycota</taxon>
        <taxon>Saccharomycotina</taxon>
        <taxon>Saccharomycetes</taxon>
        <taxon>Saccharomycetales</taxon>
        <taxon>Saccharomycetaceae</taxon>
        <taxon>Eremothecium</taxon>
    </lineage>
</organism>
<protein>
    <submittedName>
        <fullName evidence="6">AEL095Cp</fullName>
    </submittedName>
</protein>
<dbReference type="PANTHER" id="PTHR46498">
    <property type="entry name" value="GTP-BINDING PROTEIN 8"/>
    <property type="match status" value="1"/>
</dbReference>
<dbReference type="RefSeq" id="NP_984766.1">
    <property type="nucleotide sequence ID" value="NM_210120.1"/>
</dbReference>
<dbReference type="InterPro" id="IPR030393">
    <property type="entry name" value="G_ENGB_dom"/>
</dbReference>
<dbReference type="GO" id="GO:0005739">
    <property type="term" value="C:mitochondrion"/>
    <property type="evidence" value="ECO:0000318"/>
    <property type="project" value="GO_Central"/>
</dbReference>
<dbReference type="AlphaFoldDB" id="Q757V7"/>